<feature type="domain" description="Protein kinase" evidence="2">
    <location>
        <begin position="127"/>
        <end position="406"/>
    </location>
</feature>
<keyword evidence="1" id="KW-1133">Transmembrane helix</keyword>
<dbReference type="Proteomes" id="UP000243217">
    <property type="component" value="Unassembled WGS sequence"/>
</dbReference>
<dbReference type="GO" id="GO:0005524">
    <property type="term" value="F:ATP binding"/>
    <property type="evidence" value="ECO:0007669"/>
    <property type="project" value="InterPro"/>
</dbReference>
<proteinExistence type="predicted"/>
<keyword evidence="3" id="KW-0418">Kinase</keyword>
<protein>
    <submittedName>
        <fullName evidence="3">Kinase</fullName>
    </submittedName>
</protein>
<keyword evidence="4" id="KW-1185">Reference proteome</keyword>
<dbReference type="PRINTS" id="PR00109">
    <property type="entry name" value="TYRKINASE"/>
</dbReference>
<evidence type="ECO:0000259" key="2">
    <source>
        <dbReference type="PROSITE" id="PS50011"/>
    </source>
</evidence>
<dbReference type="PROSITE" id="PS00108">
    <property type="entry name" value="PROTEIN_KINASE_ST"/>
    <property type="match status" value="2"/>
</dbReference>
<dbReference type="GO" id="GO:0004674">
    <property type="term" value="F:protein serine/threonine kinase activity"/>
    <property type="evidence" value="ECO:0007669"/>
    <property type="project" value="TreeGrafter"/>
</dbReference>
<dbReference type="PANTHER" id="PTHR44329:SF214">
    <property type="entry name" value="PROTEIN KINASE DOMAIN-CONTAINING PROTEIN"/>
    <property type="match status" value="1"/>
</dbReference>
<evidence type="ECO:0000313" key="3">
    <source>
        <dbReference type="EMBL" id="OQR97444.1"/>
    </source>
</evidence>
<feature type="transmembrane region" description="Helical" evidence="1">
    <location>
        <begin position="67"/>
        <end position="85"/>
    </location>
</feature>
<dbReference type="Gene3D" id="1.10.510.10">
    <property type="entry name" value="Transferase(Phosphotransferase) domain 1"/>
    <property type="match status" value="2"/>
</dbReference>
<dbReference type="Pfam" id="PF07714">
    <property type="entry name" value="PK_Tyr_Ser-Thr"/>
    <property type="match status" value="1"/>
</dbReference>
<dbReference type="PANTHER" id="PTHR44329">
    <property type="entry name" value="SERINE/THREONINE-PROTEIN KINASE TNNI3K-RELATED"/>
    <property type="match status" value="1"/>
</dbReference>
<dbReference type="InterPro" id="IPR000719">
    <property type="entry name" value="Prot_kinase_dom"/>
</dbReference>
<dbReference type="OrthoDB" id="20134at2759"/>
<dbReference type="InterPro" id="IPR008271">
    <property type="entry name" value="Ser/Thr_kinase_AS"/>
</dbReference>
<keyword evidence="3" id="KW-0808">Transferase</keyword>
<sequence length="733" mass="82406">MVSNQIRDDGALHTRFALLNEPAQIVQGVLMASVDDLVAFKCTSMVELSSRQLRQVVETTQTSPGHLFNLFPLLAVGTIVFGGLFKNLFGRHRHRDDSSNKASYTESTPSLSVVPTEYCYGIDERELLVQEQLSSGCCGQIWKAVYKGQVVILKTIRGLNITSTSKTSEKEDLGVFVRDITSLTRAQSPYICNVFGGRYLTNSAIHIVMEYMKLGDLTGVIAAQPPGGSRWDNFINYALDIAQGLCFLHSNGLVHSDLKSANVLLGQISGIDRVGAKLTDVGLTRTQQIDLTLMPQALLNYRWMAPEMFTAEPEYRPSVDVYSFGMILFQMDSGEPPYWSSRSESGIMMTDIMVADCVIRGSIKPKFNSTCPVWIEDLVYQCTNPNWNLRPTAIQVRDSILEHMTSESPDDLPPFPLPTFGSNQNFRHDSSVYNDGGSSVIHVDGDRLHLHVLRPYRVVDSELKAIEQIANGAFGEVWRGTYKDQRVAIKTLIGFQDHTADDWITFIDEIKIMTVLRSRYICQMIGLSWQPSCDIKLVLEYMDGGDLRDYLTKTEQSTKWNEKLLLALDIIEGLCYLHDTQIIHRDLKSRNVLLQNSGRLCAKLTDFGISRYVEQNTMSCGIGTYRWMAPEMVINGHYTVAVDIYSFGMILNELDTHQVPYYGEKTPEGQVITDIGINDKVRRGLLKPRFTSSCPNWIKSLGLRCASMNPNDRPTAQQLRAELKAQMDPSLFE</sequence>
<evidence type="ECO:0000313" key="4">
    <source>
        <dbReference type="Proteomes" id="UP000243217"/>
    </source>
</evidence>
<dbReference type="EMBL" id="JNBS01001910">
    <property type="protein sequence ID" value="OQR97444.1"/>
    <property type="molecule type" value="Genomic_DNA"/>
</dbReference>
<keyword evidence="1" id="KW-0812">Transmembrane</keyword>
<gene>
    <name evidence="3" type="ORF">THRCLA_06954</name>
</gene>
<dbReference type="InterPro" id="IPR051681">
    <property type="entry name" value="Ser/Thr_Kinases-Pseudokinases"/>
</dbReference>
<dbReference type="InterPro" id="IPR011009">
    <property type="entry name" value="Kinase-like_dom_sf"/>
</dbReference>
<organism evidence="3 4">
    <name type="scientific">Thraustotheca clavata</name>
    <dbReference type="NCBI Taxonomy" id="74557"/>
    <lineage>
        <taxon>Eukaryota</taxon>
        <taxon>Sar</taxon>
        <taxon>Stramenopiles</taxon>
        <taxon>Oomycota</taxon>
        <taxon>Saprolegniomycetes</taxon>
        <taxon>Saprolegniales</taxon>
        <taxon>Achlyaceae</taxon>
        <taxon>Thraustotheca</taxon>
    </lineage>
</organism>
<dbReference type="SMART" id="SM00220">
    <property type="entry name" value="S_TKc"/>
    <property type="match status" value="2"/>
</dbReference>
<accession>A0A1V9ZHI3</accession>
<dbReference type="Pfam" id="PF00069">
    <property type="entry name" value="Pkinase"/>
    <property type="match status" value="1"/>
</dbReference>
<dbReference type="SUPFAM" id="SSF56112">
    <property type="entry name" value="Protein kinase-like (PK-like)"/>
    <property type="match status" value="2"/>
</dbReference>
<name>A0A1V9ZHI3_9STRA</name>
<feature type="domain" description="Protein kinase" evidence="2">
    <location>
        <begin position="463"/>
        <end position="731"/>
    </location>
</feature>
<dbReference type="STRING" id="74557.A0A1V9ZHI3"/>
<dbReference type="InterPro" id="IPR001245">
    <property type="entry name" value="Ser-Thr/Tyr_kinase_cat_dom"/>
</dbReference>
<keyword evidence="1" id="KW-0472">Membrane</keyword>
<dbReference type="PROSITE" id="PS50011">
    <property type="entry name" value="PROTEIN_KINASE_DOM"/>
    <property type="match status" value="2"/>
</dbReference>
<comment type="caution">
    <text evidence="3">The sequence shown here is derived from an EMBL/GenBank/DDBJ whole genome shotgun (WGS) entry which is preliminary data.</text>
</comment>
<evidence type="ECO:0000256" key="1">
    <source>
        <dbReference type="SAM" id="Phobius"/>
    </source>
</evidence>
<reference evidence="3 4" key="1">
    <citation type="journal article" date="2014" name="Genome Biol. Evol.">
        <title>The secreted proteins of Achlya hypogyna and Thraustotheca clavata identify the ancestral oomycete secretome and reveal gene acquisitions by horizontal gene transfer.</title>
        <authorList>
            <person name="Misner I."/>
            <person name="Blouin N."/>
            <person name="Leonard G."/>
            <person name="Richards T.A."/>
            <person name="Lane C.E."/>
        </authorList>
    </citation>
    <scope>NUCLEOTIDE SEQUENCE [LARGE SCALE GENOMIC DNA]</scope>
    <source>
        <strain evidence="3 4">ATCC 34112</strain>
    </source>
</reference>
<dbReference type="AlphaFoldDB" id="A0A1V9ZHI3"/>